<dbReference type="EMBL" id="MN740246">
    <property type="protein sequence ID" value="QHT95778.1"/>
    <property type="molecule type" value="Genomic_DNA"/>
</dbReference>
<organism evidence="1">
    <name type="scientific">viral metagenome</name>
    <dbReference type="NCBI Taxonomy" id="1070528"/>
    <lineage>
        <taxon>unclassified sequences</taxon>
        <taxon>metagenomes</taxon>
        <taxon>organismal metagenomes</taxon>
    </lineage>
</organism>
<evidence type="ECO:0000313" key="1">
    <source>
        <dbReference type="EMBL" id="QHT95778.1"/>
    </source>
</evidence>
<reference evidence="1" key="1">
    <citation type="journal article" date="2020" name="Nature">
        <title>Giant virus diversity and host interactions through global metagenomics.</title>
        <authorList>
            <person name="Schulz F."/>
            <person name="Roux S."/>
            <person name="Paez-Espino D."/>
            <person name="Jungbluth S."/>
            <person name="Walsh D.A."/>
            <person name="Denef V.J."/>
            <person name="McMahon K.D."/>
            <person name="Konstantinidis K.T."/>
            <person name="Eloe-Fadrosh E.A."/>
            <person name="Kyrpides N.C."/>
            <person name="Woyke T."/>
        </authorList>
    </citation>
    <scope>NUCLEOTIDE SEQUENCE</scope>
    <source>
        <strain evidence="1">GVMAG-M-3300024301-20</strain>
    </source>
</reference>
<accession>A0A6C0IRE3</accession>
<proteinExistence type="predicted"/>
<dbReference type="AlphaFoldDB" id="A0A6C0IRE3"/>
<sequence>MKISNYKIQTGGLEPLLKVPNFKYTFNLTRKLFIGYVYPYADYFINSITNIPFEQYSYTGNTEYINYEDDVQTIQPCNSTNSPVYILTGGSVYEVLNKKFNNIDLYDYCDATGDIDVSLYPPKLTTDLDAGVKFLSVDGKITSFYSNFTTWVFQNMVKNIKSIQTLFINEQGFVNFDIEDYQDIPSKYKHSDFGYNIERLGKFYVVAFLNDDKTMFKIQVVCKIQDSNISSIDHVIEIIIPLPEDDPEFCPSDESYKPPSFNTIEINQQKFNVQMFGGLIRDNISAYTERKNIYGKPNQNEFIHKSINHIARLFYLYELIYRNHDVYDFKQNTFNNLLFLYGMQKKKINELKFLYYYKIVDNKFNTIKVDTRFFLNSYLNLIILDNYTYNNFKNQNPDYFVDDNNITNIQKNHNRFIIELFNDDLFEPSGLLTFSETTGGKRRRNTRKSRKIYRKKSRKIRKKI</sequence>
<protein>
    <submittedName>
        <fullName evidence="1">Uncharacterized protein</fullName>
    </submittedName>
</protein>
<name>A0A6C0IRE3_9ZZZZ</name>